<evidence type="ECO:0000256" key="2">
    <source>
        <dbReference type="SAM" id="SignalP"/>
    </source>
</evidence>
<feature type="signal peptide" evidence="2">
    <location>
        <begin position="1"/>
        <end position="27"/>
    </location>
</feature>
<feature type="transmembrane region" description="Helical" evidence="1">
    <location>
        <begin position="201"/>
        <end position="221"/>
    </location>
</feature>
<evidence type="ECO:0000313" key="4">
    <source>
        <dbReference type="Proteomes" id="UP000269265"/>
    </source>
</evidence>
<keyword evidence="1" id="KW-1133">Transmembrane helix</keyword>
<dbReference type="InterPro" id="IPR007038">
    <property type="entry name" value="HupE_UreJ"/>
</dbReference>
<feature type="transmembrane region" description="Helical" evidence="1">
    <location>
        <begin position="135"/>
        <end position="154"/>
    </location>
</feature>
<dbReference type="OrthoDB" id="9808192at2"/>
<dbReference type="Proteomes" id="UP000269265">
    <property type="component" value="Unassembled WGS sequence"/>
</dbReference>
<dbReference type="Pfam" id="PF04955">
    <property type="entry name" value="HupE_UreJ"/>
    <property type="match status" value="1"/>
</dbReference>
<comment type="caution">
    <text evidence="3">The sequence shown here is derived from an EMBL/GenBank/DDBJ whole genome shotgun (WGS) entry which is preliminary data.</text>
</comment>
<reference evidence="3 4" key="1">
    <citation type="submission" date="2018-12" db="EMBL/GenBank/DDBJ databases">
        <title>The whole draft genome of Aquabacterium sp. SJQ9.</title>
        <authorList>
            <person name="Sun L."/>
            <person name="Gao X."/>
            <person name="Chen W."/>
            <person name="Huang K."/>
        </authorList>
    </citation>
    <scope>NUCLEOTIDE SEQUENCE [LARGE SCALE GENOMIC DNA]</scope>
    <source>
        <strain evidence="3 4">SJQ9</strain>
    </source>
</reference>
<dbReference type="RefSeq" id="WP_125241615.1">
    <property type="nucleotide sequence ID" value="NZ_RSED01000002.1"/>
</dbReference>
<feature type="transmembrane region" description="Helical" evidence="1">
    <location>
        <begin position="85"/>
        <end position="104"/>
    </location>
</feature>
<name>A0A426VFL5_9BURK</name>
<keyword evidence="1" id="KW-0812">Transmembrane</keyword>
<keyword evidence="2" id="KW-0732">Signal</keyword>
<dbReference type="PIRSF" id="PIRSF016919">
    <property type="entry name" value="HupE_UreJ"/>
    <property type="match status" value="1"/>
</dbReference>
<gene>
    <name evidence="3" type="ORF">EIP75_02240</name>
</gene>
<dbReference type="AlphaFoldDB" id="A0A426VFL5"/>
<feature type="transmembrane region" description="Helical" evidence="1">
    <location>
        <begin position="160"/>
        <end position="180"/>
    </location>
</feature>
<feature type="chain" id="PRO_5019433865" evidence="2">
    <location>
        <begin position="28"/>
        <end position="222"/>
    </location>
</feature>
<organism evidence="3 4">
    <name type="scientific">Aquabacterium soli</name>
    <dbReference type="NCBI Taxonomy" id="2493092"/>
    <lineage>
        <taxon>Bacteria</taxon>
        <taxon>Pseudomonadati</taxon>
        <taxon>Pseudomonadota</taxon>
        <taxon>Betaproteobacteria</taxon>
        <taxon>Burkholderiales</taxon>
        <taxon>Aquabacterium</taxon>
    </lineage>
</organism>
<accession>A0A426VFL5</accession>
<dbReference type="EMBL" id="RSED01000002">
    <property type="protein sequence ID" value="RRS05708.1"/>
    <property type="molecule type" value="Genomic_DNA"/>
</dbReference>
<proteinExistence type="predicted"/>
<evidence type="ECO:0000256" key="1">
    <source>
        <dbReference type="SAM" id="Phobius"/>
    </source>
</evidence>
<protein>
    <submittedName>
        <fullName evidence="3">HupE/UreJ family protein</fullName>
    </submittedName>
</protein>
<evidence type="ECO:0000313" key="3">
    <source>
        <dbReference type="EMBL" id="RRS05708.1"/>
    </source>
</evidence>
<keyword evidence="4" id="KW-1185">Reference proteome</keyword>
<keyword evidence="1" id="KW-0472">Membrane</keyword>
<sequence>MRKTLIRRTIMATVTAATGLASTAVLAHTGDLGHVHGAGAAGSFFQGALHPLTGLDHLAAMVSVGLWSALTAAPARAGRAASSMSAAPAAFAATLLLGALLGLGGLSLPGIEPMIAASLLVMGLLVCTRTALPTLAGGALVALFALFHGLAHGAELAGGQAAAALTGMVLSTAALHAVGLTMGMALRRRDQATASLWAPRAAGLGVAAFGATLLTPALAAAF</sequence>